<reference evidence="1" key="3">
    <citation type="submission" date="2015-04" db="UniProtKB">
        <authorList>
            <consortium name="EnsemblPlants"/>
        </authorList>
    </citation>
    <scope>IDENTIFICATION</scope>
</reference>
<evidence type="ECO:0000313" key="2">
    <source>
        <dbReference type="Proteomes" id="UP000032180"/>
    </source>
</evidence>
<dbReference type="InterPro" id="IPR036691">
    <property type="entry name" value="Endo/exonu/phosph_ase_sf"/>
</dbReference>
<proteinExistence type="predicted"/>
<organism evidence="1 2">
    <name type="scientific">Leersia perrieri</name>
    <dbReference type="NCBI Taxonomy" id="77586"/>
    <lineage>
        <taxon>Eukaryota</taxon>
        <taxon>Viridiplantae</taxon>
        <taxon>Streptophyta</taxon>
        <taxon>Embryophyta</taxon>
        <taxon>Tracheophyta</taxon>
        <taxon>Spermatophyta</taxon>
        <taxon>Magnoliopsida</taxon>
        <taxon>Liliopsida</taxon>
        <taxon>Poales</taxon>
        <taxon>Poaceae</taxon>
        <taxon>BOP clade</taxon>
        <taxon>Oryzoideae</taxon>
        <taxon>Oryzeae</taxon>
        <taxon>Oryzinae</taxon>
        <taxon>Leersia</taxon>
    </lineage>
</organism>
<reference evidence="1 2" key="1">
    <citation type="submission" date="2012-08" db="EMBL/GenBank/DDBJ databases">
        <title>Oryza genome evolution.</title>
        <authorList>
            <person name="Wing R.A."/>
        </authorList>
    </citation>
    <scope>NUCLEOTIDE SEQUENCE</scope>
</reference>
<name>A0A0D9WHT4_9ORYZ</name>
<dbReference type="HOGENOM" id="CLU_2761447_0_0_1"/>
<dbReference type="EnsemblPlants" id="LPERR05G16330.1">
    <property type="protein sequence ID" value="LPERR05G16330.1"/>
    <property type="gene ID" value="LPERR05G16330"/>
</dbReference>
<dbReference type="Gramene" id="LPERR05G16330.1">
    <property type="protein sequence ID" value="LPERR05G16330.1"/>
    <property type="gene ID" value="LPERR05G16330"/>
</dbReference>
<keyword evidence="2" id="KW-1185">Reference proteome</keyword>
<protein>
    <submittedName>
        <fullName evidence="1">Uncharacterized protein</fullName>
    </submittedName>
</protein>
<sequence length="70" mass="8218">MLSWLRSSVSKAVEKMIWLGDLDYQLTSSGWGVTEELLERKDWQSLLDKNQMKERAGKLESWMEENLKGQ</sequence>
<dbReference type="Gene3D" id="3.60.10.10">
    <property type="entry name" value="Endonuclease/exonuclease/phosphatase"/>
    <property type="match status" value="1"/>
</dbReference>
<evidence type="ECO:0000313" key="1">
    <source>
        <dbReference type="EnsemblPlants" id="LPERR05G16330.1"/>
    </source>
</evidence>
<dbReference type="Proteomes" id="UP000032180">
    <property type="component" value="Chromosome 5"/>
</dbReference>
<accession>A0A0D9WHT4</accession>
<reference evidence="2" key="2">
    <citation type="submission" date="2013-12" db="EMBL/GenBank/DDBJ databases">
        <authorList>
            <person name="Yu Y."/>
            <person name="Lee S."/>
            <person name="de Baynast K."/>
            <person name="Wissotski M."/>
            <person name="Liu L."/>
            <person name="Talag J."/>
            <person name="Goicoechea J."/>
            <person name="Angelova A."/>
            <person name="Jetty R."/>
            <person name="Kudrna D."/>
            <person name="Golser W."/>
            <person name="Rivera L."/>
            <person name="Zhang J."/>
            <person name="Wing R."/>
        </authorList>
    </citation>
    <scope>NUCLEOTIDE SEQUENCE</scope>
</reference>
<dbReference type="AlphaFoldDB" id="A0A0D9WHT4"/>